<accession>U1QA96</accession>
<dbReference type="Proteomes" id="UP000016536">
    <property type="component" value="Unassembled WGS sequence"/>
</dbReference>
<evidence type="ECO:0000313" key="1">
    <source>
        <dbReference type="EMBL" id="ERH24715.1"/>
    </source>
</evidence>
<comment type="caution">
    <text evidence="1">The sequence shown here is derived from an EMBL/GenBank/DDBJ whole genome shotgun (WGS) entry which is preliminary data.</text>
</comment>
<dbReference type="HOGENOM" id="CLU_3113663_0_0_11"/>
<proteinExistence type="predicted"/>
<organism evidence="1 2">
    <name type="scientific">Actinomyces johnsonii F0542</name>
    <dbReference type="NCBI Taxonomy" id="1321818"/>
    <lineage>
        <taxon>Bacteria</taxon>
        <taxon>Bacillati</taxon>
        <taxon>Actinomycetota</taxon>
        <taxon>Actinomycetes</taxon>
        <taxon>Actinomycetales</taxon>
        <taxon>Actinomycetaceae</taxon>
        <taxon>Actinomyces</taxon>
    </lineage>
</organism>
<gene>
    <name evidence="1" type="ORF">HMPREF1979_01142</name>
</gene>
<sequence>MKEKGGTSCSRQNRQDKCALGERHLGEVRQPGRWARRGDPALVCRDRVAR</sequence>
<name>U1QA96_9ACTO</name>
<reference evidence="1 2" key="1">
    <citation type="submission" date="2013-08" db="EMBL/GenBank/DDBJ databases">
        <authorList>
            <person name="Weinstock G."/>
            <person name="Sodergren E."/>
            <person name="Wylie T."/>
            <person name="Fulton L."/>
            <person name="Fulton R."/>
            <person name="Fronick C."/>
            <person name="O'Laughlin M."/>
            <person name="Godfrey J."/>
            <person name="Miner T."/>
            <person name="Herter B."/>
            <person name="Appelbaum E."/>
            <person name="Cordes M."/>
            <person name="Lek S."/>
            <person name="Wollam A."/>
            <person name="Pepin K.H."/>
            <person name="Palsikar V.B."/>
            <person name="Mitreva M."/>
            <person name="Wilson R.K."/>
        </authorList>
    </citation>
    <scope>NUCLEOTIDE SEQUENCE [LARGE SCALE GENOMIC DNA]</scope>
    <source>
        <strain evidence="1 2">F0542</strain>
    </source>
</reference>
<dbReference type="AlphaFoldDB" id="U1QA96"/>
<protein>
    <submittedName>
        <fullName evidence="1">Uncharacterized protein</fullName>
    </submittedName>
</protein>
<dbReference type="EMBL" id="AWSE01000052">
    <property type="protein sequence ID" value="ERH24715.1"/>
    <property type="molecule type" value="Genomic_DNA"/>
</dbReference>
<evidence type="ECO:0000313" key="2">
    <source>
        <dbReference type="Proteomes" id="UP000016536"/>
    </source>
</evidence>
<keyword evidence="2" id="KW-1185">Reference proteome</keyword>